<dbReference type="Pfam" id="PF00462">
    <property type="entry name" value="Glutaredoxin"/>
    <property type="match status" value="1"/>
</dbReference>
<dbReference type="EMBL" id="WHLY01000002">
    <property type="protein sequence ID" value="MPR36294.1"/>
    <property type="molecule type" value="Genomic_DNA"/>
</dbReference>
<dbReference type="SUPFAM" id="SSF52833">
    <property type="entry name" value="Thioredoxin-like"/>
    <property type="match status" value="1"/>
</dbReference>
<dbReference type="RefSeq" id="WP_152764070.1">
    <property type="nucleotide sequence ID" value="NZ_WHLY01000002.1"/>
</dbReference>
<dbReference type="Gene3D" id="3.40.30.10">
    <property type="entry name" value="Glutaredoxin"/>
    <property type="match status" value="1"/>
</dbReference>
<evidence type="ECO:0000259" key="1">
    <source>
        <dbReference type="Pfam" id="PF00462"/>
    </source>
</evidence>
<dbReference type="PROSITE" id="PS51354">
    <property type="entry name" value="GLUTAREDOXIN_2"/>
    <property type="match status" value="1"/>
</dbReference>
<proteinExistence type="predicted"/>
<gene>
    <name evidence="2" type="ORF">GBK04_23850</name>
</gene>
<keyword evidence="3" id="KW-1185">Reference proteome</keyword>
<evidence type="ECO:0000313" key="2">
    <source>
        <dbReference type="EMBL" id="MPR36294.1"/>
    </source>
</evidence>
<dbReference type="InterPro" id="IPR002109">
    <property type="entry name" value="Glutaredoxin"/>
</dbReference>
<reference evidence="2 3" key="1">
    <citation type="submission" date="2019-10" db="EMBL/GenBank/DDBJ databases">
        <title>Draft Genome Sequence of Cytophagaceae sp. SJW1-29.</title>
        <authorList>
            <person name="Choi A."/>
        </authorList>
    </citation>
    <scope>NUCLEOTIDE SEQUENCE [LARGE SCALE GENOMIC DNA]</scope>
    <source>
        <strain evidence="2 3">SJW1-29</strain>
    </source>
</reference>
<dbReference type="AlphaFoldDB" id="A0A7C9BKG8"/>
<feature type="domain" description="Glutaredoxin" evidence="1">
    <location>
        <begin position="8"/>
        <end position="66"/>
    </location>
</feature>
<evidence type="ECO:0000313" key="3">
    <source>
        <dbReference type="Proteomes" id="UP000479293"/>
    </source>
</evidence>
<dbReference type="Proteomes" id="UP000479293">
    <property type="component" value="Unassembled WGS sequence"/>
</dbReference>
<sequence length="86" mass="9901">MDQSDKLKVFGTGWCPKSAILANHLQAEWINFDFLNVETDEQAKQTVMDLYNGELKFPTVTFGGKHLKNPTIQELNKFLKENNIEE</sequence>
<dbReference type="InterPro" id="IPR036249">
    <property type="entry name" value="Thioredoxin-like_sf"/>
</dbReference>
<name>A0A7C9BKG8_9BACT</name>
<protein>
    <submittedName>
        <fullName evidence="2">Glutaredoxin family protein</fullName>
    </submittedName>
</protein>
<comment type="caution">
    <text evidence="2">The sequence shown here is derived from an EMBL/GenBank/DDBJ whole genome shotgun (WGS) entry which is preliminary data.</text>
</comment>
<accession>A0A7C9BKG8</accession>
<organism evidence="2 3">
    <name type="scientific">Salmonirosea aquatica</name>
    <dbReference type="NCBI Taxonomy" id="2654236"/>
    <lineage>
        <taxon>Bacteria</taxon>
        <taxon>Pseudomonadati</taxon>
        <taxon>Bacteroidota</taxon>
        <taxon>Cytophagia</taxon>
        <taxon>Cytophagales</taxon>
        <taxon>Spirosomataceae</taxon>
        <taxon>Salmonirosea</taxon>
    </lineage>
</organism>